<evidence type="ECO:0000313" key="4">
    <source>
        <dbReference type="Proteomes" id="UP000046393"/>
    </source>
</evidence>
<evidence type="ECO:0000256" key="1">
    <source>
        <dbReference type="ARBA" id="ARBA00006035"/>
    </source>
</evidence>
<sequence length="122" mass="13877">LFIRSFFIGQNVNDLKRFDKEACGTDILKKLLYWQHIAPTVPDTIDGFPLKSRDPLIIDRVFPHIFFAGNQSCLKHSVVEFENGCKTLLLLVPKFSATFSVALVNLKTLEVTEQFFNSEKVG</sequence>
<accession>A0A0N5ACC9</accession>
<evidence type="ECO:0000256" key="2">
    <source>
        <dbReference type="ARBA" id="ARBA00022705"/>
    </source>
</evidence>
<dbReference type="GO" id="GO:0003677">
    <property type="term" value="F:DNA binding"/>
    <property type="evidence" value="ECO:0007669"/>
    <property type="project" value="InterPro"/>
</dbReference>
<organism evidence="4 5">
    <name type="scientific">Syphacia muris</name>
    <dbReference type="NCBI Taxonomy" id="451379"/>
    <lineage>
        <taxon>Eukaryota</taxon>
        <taxon>Metazoa</taxon>
        <taxon>Ecdysozoa</taxon>
        <taxon>Nematoda</taxon>
        <taxon>Chromadorea</taxon>
        <taxon>Rhabditida</taxon>
        <taxon>Spirurina</taxon>
        <taxon>Oxyuridomorpha</taxon>
        <taxon>Oxyuroidea</taxon>
        <taxon>Oxyuridae</taxon>
        <taxon>Syphacia</taxon>
    </lineage>
</organism>
<dbReference type="Pfam" id="PF04042">
    <property type="entry name" value="DNA_pol_E_B"/>
    <property type="match status" value="1"/>
</dbReference>
<reference evidence="5" key="1">
    <citation type="submission" date="2017-02" db="UniProtKB">
        <authorList>
            <consortium name="WormBaseParasite"/>
        </authorList>
    </citation>
    <scope>IDENTIFICATION</scope>
</reference>
<dbReference type="PANTHER" id="PTHR10416">
    <property type="entry name" value="DNA POLYMERASE DELTA SUBUNIT 2"/>
    <property type="match status" value="1"/>
</dbReference>
<dbReference type="InterPro" id="IPR024826">
    <property type="entry name" value="DNA_pol_delta/II_ssu"/>
</dbReference>
<evidence type="ECO:0000259" key="3">
    <source>
        <dbReference type="Pfam" id="PF04042"/>
    </source>
</evidence>
<dbReference type="AlphaFoldDB" id="A0A0N5ACC9"/>
<proteinExistence type="inferred from homology"/>
<dbReference type="Proteomes" id="UP000046393">
    <property type="component" value="Unplaced"/>
</dbReference>
<comment type="similarity">
    <text evidence="1">Belongs to the DNA polymerase delta/II small subunit family.</text>
</comment>
<keyword evidence="2" id="KW-0235">DNA replication</keyword>
<protein>
    <submittedName>
        <fullName evidence="5">DNA_pol_E_B domain-containing protein</fullName>
    </submittedName>
</protein>
<dbReference type="WBParaSite" id="SMUV_0000180501-mRNA-1">
    <property type="protein sequence ID" value="SMUV_0000180501-mRNA-1"/>
    <property type="gene ID" value="SMUV_0000180501"/>
</dbReference>
<dbReference type="GO" id="GO:0043625">
    <property type="term" value="C:delta DNA polymerase complex"/>
    <property type="evidence" value="ECO:0007669"/>
    <property type="project" value="TreeGrafter"/>
</dbReference>
<dbReference type="STRING" id="451379.A0A0N5ACC9"/>
<keyword evidence="4" id="KW-1185">Reference proteome</keyword>
<dbReference type="InterPro" id="IPR007185">
    <property type="entry name" value="DNA_pol_a/d/e_bsu"/>
</dbReference>
<dbReference type="GO" id="GO:0006271">
    <property type="term" value="P:DNA strand elongation involved in DNA replication"/>
    <property type="evidence" value="ECO:0007669"/>
    <property type="project" value="TreeGrafter"/>
</dbReference>
<dbReference type="Gene3D" id="3.60.21.50">
    <property type="match status" value="1"/>
</dbReference>
<name>A0A0N5ACC9_9BILA</name>
<feature type="domain" description="DNA polymerase alpha/delta/epsilon subunit B" evidence="3">
    <location>
        <begin position="7"/>
        <end position="71"/>
    </location>
</feature>
<evidence type="ECO:0000313" key="5">
    <source>
        <dbReference type="WBParaSite" id="SMUV_0000180501-mRNA-1"/>
    </source>
</evidence>
<dbReference type="PANTHER" id="PTHR10416:SF0">
    <property type="entry name" value="DNA POLYMERASE DELTA SUBUNIT 2"/>
    <property type="match status" value="1"/>
</dbReference>